<feature type="transmembrane region" description="Helical" evidence="5">
    <location>
        <begin position="226"/>
        <end position="251"/>
    </location>
</feature>
<dbReference type="InterPro" id="IPR013525">
    <property type="entry name" value="ABC2_TM"/>
</dbReference>
<gene>
    <name evidence="7" type="ORF">ISS97_03515</name>
</gene>
<evidence type="ECO:0000256" key="1">
    <source>
        <dbReference type="ARBA" id="ARBA00004141"/>
    </source>
</evidence>
<dbReference type="RefSeq" id="WP_379984971.1">
    <property type="nucleotide sequence ID" value="NZ_JADIKD010000006.1"/>
</dbReference>
<keyword evidence="4 5" id="KW-0472">Membrane</keyword>
<feature type="transmembrane region" description="Helical" evidence="5">
    <location>
        <begin position="156"/>
        <end position="176"/>
    </location>
</feature>
<feature type="domain" description="ABC-2 type transporter transmembrane" evidence="6">
    <location>
        <begin position="84"/>
        <end position="196"/>
    </location>
</feature>
<keyword evidence="8" id="KW-1185">Reference proteome</keyword>
<protein>
    <submittedName>
        <fullName evidence="7">ABC transporter permease</fullName>
    </submittedName>
</protein>
<feature type="transmembrane region" description="Helical" evidence="5">
    <location>
        <begin position="67"/>
        <end position="92"/>
    </location>
</feature>
<evidence type="ECO:0000259" key="6">
    <source>
        <dbReference type="Pfam" id="PF12698"/>
    </source>
</evidence>
<evidence type="ECO:0000313" key="8">
    <source>
        <dbReference type="Proteomes" id="UP001620408"/>
    </source>
</evidence>
<dbReference type="PANTHER" id="PTHR43471">
    <property type="entry name" value="ABC TRANSPORTER PERMEASE"/>
    <property type="match status" value="1"/>
</dbReference>
<organism evidence="7 8">
    <name type="scientific">Dyella koreensis</name>
    <dbReference type="NCBI Taxonomy" id="311235"/>
    <lineage>
        <taxon>Bacteria</taxon>
        <taxon>Pseudomonadati</taxon>
        <taxon>Pseudomonadota</taxon>
        <taxon>Gammaproteobacteria</taxon>
        <taxon>Lysobacterales</taxon>
        <taxon>Rhodanobacteraceae</taxon>
        <taxon>Dyella</taxon>
    </lineage>
</organism>
<evidence type="ECO:0000256" key="3">
    <source>
        <dbReference type="ARBA" id="ARBA00022989"/>
    </source>
</evidence>
<keyword evidence="2 5" id="KW-0812">Transmembrane</keyword>
<reference evidence="7 8" key="1">
    <citation type="submission" date="2020-10" db="EMBL/GenBank/DDBJ databases">
        <title>Phylogeny of dyella-like bacteria.</title>
        <authorList>
            <person name="Fu J."/>
        </authorList>
    </citation>
    <scope>NUCLEOTIDE SEQUENCE [LARGE SCALE GENOMIC DNA]</scope>
    <source>
        <strain evidence="7 8">BB4</strain>
    </source>
</reference>
<evidence type="ECO:0000256" key="4">
    <source>
        <dbReference type="ARBA" id="ARBA00023136"/>
    </source>
</evidence>
<dbReference type="EMBL" id="JADIKD010000006">
    <property type="protein sequence ID" value="MFK2916321.1"/>
    <property type="molecule type" value="Genomic_DNA"/>
</dbReference>
<dbReference type="Proteomes" id="UP001620408">
    <property type="component" value="Unassembled WGS sequence"/>
</dbReference>
<evidence type="ECO:0000256" key="5">
    <source>
        <dbReference type="SAM" id="Phobius"/>
    </source>
</evidence>
<keyword evidence="3 5" id="KW-1133">Transmembrane helix</keyword>
<dbReference type="Pfam" id="PF12698">
    <property type="entry name" value="ABC2_membrane_3"/>
    <property type="match status" value="1"/>
</dbReference>
<evidence type="ECO:0000256" key="2">
    <source>
        <dbReference type="ARBA" id="ARBA00022692"/>
    </source>
</evidence>
<feature type="transmembrane region" description="Helical" evidence="5">
    <location>
        <begin position="183"/>
        <end position="206"/>
    </location>
</feature>
<comment type="subcellular location">
    <subcellularLocation>
        <location evidence="1">Membrane</location>
        <topology evidence="1">Multi-pass membrane protein</topology>
    </subcellularLocation>
</comment>
<name>A0ABW8K089_9GAMM</name>
<comment type="caution">
    <text evidence="7">The sequence shown here is derived from an EMBL/GenBank/DDBJ whole genome shotgun (WGS) entry which is preliminary data.</text>
</comment>
<evidence type="ECO:0000313" key="7">
    <source>
        <dbReference type="EMBL" id="MFK2916321.1"/>
    </source>
</evidence>
<accession>A0ABW8K089</accession>
<feature type="transmembrane region" description="Helical" evidence="5">
    <location>
        <begin position="124"/>
        <end position="144"/>
    </location>
</feature>
<sequence length="262" mass="27538">MSSMFAVTRLELRRLFVRPLAWVLAALTLAQLAWRFVLLLGNFLDNQIKLAALPGGPGYTDLVGVPLLSSALTVGILPFGLTELALLVVPLLTMSSLASDRANGTLPLLYASGLAPSKIVLGKYLAVLLWLMLWLLLTVAMPLSLVHGTHLDWGKFAAAMLGLILTLAALGAIGIACSAFASLPAIAATAALTVGLALFTVNLAAQKAGVDNGLINELALSTHLEALLRGLVSSADVVWFLLVIVVALTLATRRLAGDKERD</sequence>
<proteinExistence type="predicted"/>